<name>A0A542SQX7_9MICO</name>
<accession>A0A542SQX7</accession>
<dbReference type="Gene3D" id="2.60.40.10">
    <property type="entry name" value="Immunoglobulins"/>
    <property type="match status" value="1"/>
</dbReference>
<keyword evidence="4" id="KW-1185">Reference proteome</keyword>
<comment type="caution">
    <text evidence="3">The sequence shown here is derived from an EMBL/GenBank/DDBJ whole genome shotgun (WGS) entry which is preliminary data.</text>
</comment>
<protein>
    <recommendedName>
        <fullName evidence="2">Fibronectin type-III domain-containing protein</fullName>
    </recommendedName>
</protein>
<dbReference type="GO" id="GO:0005975">
    <property type="term" value="P:carbohydrate metabolic process"/>
    <property type="evidence" value="ECO:0007669"/>
    <property type="project" value="UniProtKB-ARBA"/>
</dbReference>
<organism evidence="3 4">
    <name type="scientific">Rarobacter incanus</name>
    <dbReference type="NCBI Taxonomy" id="153494"/>
    <lineage>
        <taxon>Bacteria</taxon>
        <taxon>Bacillati</taxon>
        <taxon>Actinomycetota</taxon>
        <taxon>Actinomycetes</taxon>
        <taxon>Micrococcales</taxon>
        <taxon>Rarobacteraceae</taxon>
        <taxon>Rarobacter</taxon>
    </lineage>
</organism>
<dbReference type="Proteomes" id="UP000316181">
    <property type="component" value="Unassembled WGS sequence"/>
</dbReference>
<gene>
    <name evidence="3" type="ORF">FB389_1706</name>
</gene>
<feature type="domain" description="Fibronectin type-III" evidence="2">
    <location>
        <begin position="1596"/>
        <end position="1690"/>
    </location>
</feature>
<dbReference type="Pfam" id="PF17963">
    <property type="entry name" value="Big_9"/>
    <property type="match status" value="1"/>
</dbReference>
<keyword evidence="1" id="KW-0472">Membrane</keyword>
<evidence type="ECO:0000313" key="4">
    <source>
        <dbReference type="Proteomes" id="UP000316181"/>
    </source>
</evidence>
<dbReference type="InterPro" id="IPR013783">
    <property type="entry name" value="Ig-like_fold"/>
</dbReference>
<dbReference type="InterPro" id="IPR003961">
    <property type="entry name" value="FN3_dom"/>
</dbReference>
<reference evidence="3 4" key="1">
    <citation type="submission" date="2019-06" db="EMBL/GenBank/DDBJ databases">
        <title>Sequencing the genomes of 1000 actinobacteria strains.</title>
        <authorList>
            <person name="Klenk H.-P."/>
        </authorList>
    </citation>
    <scope>NUCLEOTIDE SEQUENCE [LARGE SCALE GENOMIC DNA]</scope>
    <source>
        <strain evidence="3 4">DSM 10596</strain>
    </source>
</reference>
<keyword evidence="1" id="KW-1133">Transmembrane helix</keyword>
<feature type="transmembrane region" description="Helical" evidence="1">
    <location>
        <begin position="21"/>
        <end position="40"/>
    </location>
</feature>
<proteinExistence type="predicted"/>
<keyword evidence="1" id="KW-0812">Transmembrane</keyword>
<evidence type="ECO:0000256" key="1">
    <source>
        <dbReference type="SAM" id="Phobius"/>
    </source>
</evidence>
<evidence type="ECO:0000313" key="3">
    <source>
        <dbReference type="EMBL" id="TQK76998.1"/>
    </source>
</evidence>
<dbReference type="PROSITE" id="PS50853">
    <property type="entry name" value="FN3"/>
    <property type="match status" value="1"/>
</dbReference>
<sequence length="2094" mass="215809">MLRSPVPNATRGGRSRGTGRLLAVIIAVTLIAGGALIVAAKAQPAKEQVPRSSASSVWVSRDQGSRTGPLYGLLDTSIEELTNIQPALSTFPKWIVQGATATVLVGGDRYLPVDPALPPALSDETTLLALGVVIEQVQVAGEYVALLDDAGNAYAGTVAELSRGALGTQLNSAAAGGADGESAIAVSVTDQGVFSALTSTKELLQFDSKQTPSVVNRSELAAFEPPASEDTAVSLATFGEHWAALVANPGGQTQALWLDDVRLADDLPEQTLLGTSDTAESVLLAGPEGLASVSADGLGPFDGSVRAGVAVAAPRAVSQGCAVAAWVVGTAMVASQCDGSPVALPGAAADPADRVVLRTVGSATVLNDATTGATWILDAAGWTFVASSVEWNNIDRSANNQEILDEADVADPQPPTAPSGENARFGVRPGSVTSVPVLIGATDPNPEDVITIVPGTIEWAGESPFPVPEVGNGNTSIVVDARDAAQGGGTLTFDITDGSAAGGHQVKAAIDVSVHPFTVNEAPREVRIGGEEASSYAIAPDGVLNVDVARYWVDPDGDDVALTVLAPTAGTAVATAANHIVYRPDAEADATTVAVKYSAADGRGAERESDLSVSILESAKPLVEPLAVTAVVGVPMRIAVADAISGVGDRIKIALGKQDVDGLAAEVRQDPAELVVTAKRAGSFPALTYEVTSGDSFAAGVVRVTAVVDAPAAVVAPPIRAFVSPGTDTQIDILAVVPNPGGTAVALTGVAEATATPETLSASGIDVQAFDGSSVRVAADFAARSPAYGEVVQAGSFTYSLVATSVTGRSIRLQGSGTVYLTAPIDNPTLITRTDTVQIAAGQTADVSVLDNDMAEPGVSIQLDPRPRGRSNTVDSGTGLLAFAAGSVVRILAPLTPGTYTVPYYAYPRGYPAKVVQGSIVVTVRPAGGQSAPDITRLIGQVSLGGTTTIALPGAGGDPDGDETYLAGVEGVDPQVARVEIDEGRRSLTVESKQNLAATPGGSSLAPIRFTARVEGGSKVESVPVVVSRVGADATTVAFNDYRYEAQGSRIEISPLQNDVWPGGQQAILQSVERVDTVADRSAGGTTLRYTPVGDLTQDRQSFAAEVLAGRTTYRYTVVTGIADSTGDFDPARERGVQTGEAEAYVVVESVHDSVPQYPRVQDTYVSNAAITGTDPVDSRPRFTVDVITDKVTPAMNGRRIAVLTASQAQGSTDGVRMVSGTLTAAASVIAFELESPITAGSDYPVVSYGFVRVPAADSLRPERRNPQRTFTVREGGTLKIDLAEEIVTIPGQSLELVSASPSGVRAAASPPASCAVNGTTLTYTPGTGSAAVSDDCTVTARWRGTIDSATTLRFAITVVLIDEPPAFTQSQIPLVVRPGGDASEREIDLTPYIRWEGASGQADRSQLAVRLTGDPGDAMVVEGHGRTVAVTHLEKDARPQVVRMQAELLRDNKGFSPAVTVSIVIEVKPAAGTGPITFADATVNLRFAGFDRIVQANSDVLDDIVRPELESRYFGWDGGAVHFDTSSCKAASAALTCTDLGEGRIGITVDPGTEESPTPSFAGVRVRYSATDSSAASGRTVNTGSGFVILSYDGVPSPPKVAFVAATATSVTLRVAANARDNAAEITRCRLSSSSGQSREGQATGGECEITVSGLTAGKRIRFTGQVSFGAGWSAQSSALEAWAYAAPAKPIVTWKPVAGAEAGLVDLNIVQGDDGSTRRFEVYRQDGTRVAGTMPNNGSARAVRLRAVSAGGERIEVRAIGDVPNAAESQEPAQASVEIEVYGVRDADITAFRQVTAADKVSAESFSAQVKIAGSAGIKWAITTAATCVPDKVATAADNSDTVNLEGISPAGGLAANAATQVTFCAVAFDASPLASKPGLTSAPKDRFGGIQRQSLQAISLAINTDTVQNTLKYDIVERDGGYAVELNRTSYSPPGSAVELTPILVADPGEYVVNGSVEYRAKVRLRYKDQVLPTEYSIGSVATNRRYIPGPVQWPALDAGESCTQFQIAPPTLTNAKTAHWTWSIASDHGEPDVTITQPGSSVQDGLVEFGAAHAAGDYVFTATVTFRGPIGGLSAVTHTFPAIACAAGGG</sequence>
<dbReference type="EMBL" id="VFNV01000001">
    <property type="protein sequence ID" value="TQK76998.1"/>
    <property type="molecule type" value="Genomic_DNA"/>
</dbReference>
<evidence type="ECO:0000259" key="2">
    <source>
        <dbReference type="PROSITE" id="PS50853"/>
    </source>
</evidence>